<sequence>MATWIKFNPTQLLIGLGLVALPVFYFVYAGVSWSPLNPYEHLVQNTLAYVLLVLFSIINHTVFVPRLFLAKRYRQYAFIAISCVLVAVYLPYRVEQWVFFKPPKEPTLTAWFYQIFVAEMMLEQPTFALEPDRFPPSQDPLFKPNGASPSVPGWPPSHTRPMGPMGHLLLPVKLALFFLLGSVSTLLSVLVQTASRLRQVENDRLQAEVRELKAQIQPHFLFNTLNSIYALAIRNDERTADTVVKLSEFMRYNIRDAHRGRVPLSHELAYIGNYIDLQKARLRDAVQVDYLVEGLPNGLQIAPLLLFSFIENAFKYGVSPEEESPITIHLTLQEHNLQLLVANRKVQTSELEKSTGIGLQNARQRLRLLYPSAHQLLIDDTTTEFRITLSMSL</sequence>
<dbReference type="AlphaFoldDB" id="A0A2T0SAJ1"/>
<feature type="transmembrane region" description="Helical" evidence="1">
    <location>
        <begin position="46"/>
        <end position="69"/>
    </location>
</feature>
<feature type="transmembrane region" description="Helical" evidence="1">
    <location>
        <begin position="168"/>
        <end position="191"/>
    </location>
</feature>
<keyword evidence="3" id="KW-0418">Kinase</keyword>
<proteinExistence type="predicted"/>
<gene>
    <name evidence="3" type="ORF">CLV58_12422</name>
</gene>
<keyword evidence="3" id="KW-0808">Transferase</keyword>
<dbReference type="InterPro" id="IPR036890">
    <property type="entry name" value="HATPase_C_sf"/>
</dbReference>
<comment type="caution">
    <text evidence="3">The sequence shown here is derived from an EMBL/GenBank/DDBJ whole genome shotgun (WGS) entry which is preliminary data.</text>
</comment>
<accession>A0A2T0SAJ1</accession>
<feature type="transmembrane region" description="Helical" evidence="1">
    <location>
        <begin position="12"/>
        <end position="34"/>
    </location>
</feature>
<dbReference type="GO" id="GO:0016020">
    <property type="term" value="C:membrane"/>
    <property type="evidence" value="ECO:0007669"/>
    <property type="project" value="InterPro"/>
</dbReference>
<organism evidence="3 4">
    <name type="scientific">Spirosoma oryzae</name>
    <dbReference type="NCBI Taxonomy" id="1469603"/>
    <lineage>
        <taxon>Bacteria</taxon>
        <taxon>Pseudomonadati</taxon>
        <taxon>Bacteroidota</taxon>
        <taxon>Cytophagia</taxon>
        <taxon>Cytophagales</taxon>
        <taxon>Cytophagaceae</taxon>
        <taxon>Spirosoma</taxon>
    </lineage>
</organism>
<dbReference type="EMBL" id="PVTE01000024">
    <property type="protein sequence ID" value="PRY30401.1"/>
    <property type="molecule type" value="Genomic_DNA"/>
</dbReference>
<dbReference type="InterPro" id="IPR050640">
    <property type="entry name" value="Bact_2-comp_sensor_kinase"/>
</dbReference>
<keyword evidence="4" id="KW-1185">Reference proteome</keyword>
<evidence type="ECO:0000313" key="3">
    <source>
        <dbReference type="EMBL" id="PRY30401.1"/>
    </source>
</evidence>
<dbReference type="SUPFAM" id="SSF55874">
    <property type="entry name" value="ATPase domain of HSP90 chaperone/DNA topoisomerase II/histidine kinase"/>
    <property type="match status" value="1"/>
</dbReference>
<evidence type="ECO:0000313" key="4">
    <source>
        <dbReference type="Proteomes" id="UP000238375"/>
    </source>
</evidence>
<dbReference type="InterPro" id="IPR010559">
    <property type="entry name" value="Sig_transdc_His_kin_internal"/>
</dbReference>
<evidence type="ECO:0000256" key="1">
    <source>
        <dbReference type="SAM" id="Phobius"/>
    </source>
</evidence>
<dbReference type="Gene3D" id="3.30.565.10">
    <property type="entry name" value="Histidine kinase-like ATPase, C-terminal domain"/>
    <property type="match status" value="1"/>
</dbReference>
<dbReference type="RefSeq" id="WP_106139980.1">
    <property type="nucleotide sequence ID" value="NZ_PVTE01000024.1"/>
</dbReference>
<dbReference type="Proteomes" id="UP000238375">
    <property type="component" value="Unassembled WGS sequence"/>
</dbReference>
<evidence type="ECO:0000259" key="2">
    <source>
        <dbReference type="Pfam" id="PF06580"/>
    </source>
</evidence>
<name>A0A2T0SAJ1_9BACT</name>
<keyword evidence="1" id="KW-0812">Transmembrane</keyword>
<feature type="domain" description="Signal transduction histidine kinase internal region" evidence="2">
    <location>
        <begin position="207"/>
        <end position="285"/>
    </location>
</feature>
<protein>
    <submittedName>
        <fullName evidence="3">Histidine kinase</fullName>
    </submittedName>
</protein>
<feature type="transmembrane region" description="Helical" evidence="1">
    <location>
        <begin position="76"/>
        <end position="92"/>
    </location>
</feature>
<dbReference type="PANTHER" id="PTHR34220">
    <property type="entry name" value="SENSOR HISTIDINE KINASE YPDA"/>
    <property type="match status" value="1"/>
</dbReference>
<keyword evidence="1" id="KW-1133">Transmembrane helix</keyword>
<keyword evidence="1" id="KW-0472">Membrane</keyword>
<reference evidence="3 4" key="1">
    <citation type="submission" date="2018-03" db="EMBL/GenBank/DDBJ databases">
        <title>Genomic Encyclopedia of Archaeal and Bacterial Type Strains, Phase II (KMG-II): from individual species to whole genera.</title>
        <authorList>
            <person name="Goeker M."/>
        </authorList>
    </citation>
    <scope>NUCLEOTIDE SEQUENCE [LARGE SCALE GENOMIC DNA]</scope>
    <source>
        <strain evidence="3 4">DSM 28354</strain>
    </source>
</reference>
<dbReference type="PANTHER" id="PTHR34220:SF7">
    <property type="entry name" value="SENSOR HISTIDINE KINASE YPDA"/>
    <property type="match status" value="1"/>
</dbReference>
<dbReference type="OrthoDB" id="9792992at2"/>
<dbReference type="GO" id="GO:0000155">
    <property type="term" value="F:phosphorelay sensor kinase activity"/>
    <property type="evidence" value="ECO:0007669"/>
    <property type="project" value="InterPro"/>
</dbReference>
<dbReference type="Pfam" id="PF06580">
    <property type="entry name" value="His_kinase"/>
    <property type="match status" value="1"/>
</dbReference>